<gene>
    <name evidence="1" type="ORF">LEP1GSC059_1563</name>
</gene>
<dbReference type="Proteomes" id="UP000015442">
    <property type="component" value="Unassembled WGS sequence"/>
</dbReference>
<name>T0FS25_9LEPT</name>
<proteinExistence type="predicted"/>
<dbReference type="EMBL" id="AKWY02000010">
    <property type="protein sequence ID" value="EQA73044.1"/>
    <property type="molecule type" value="Genomic_DNA"/>
</dbReference>
<evidence type="ECO:0000313" key="2">
    <source>
        <dbReference type="Proteomes" id="UP000015442"/>
    </source>
</evidence>
<evidence type="ECO:0000313" key="1">
    <source>
        <dbReference type="EMBL" id="EQA73044.1"/>
    </source>
</evidence>
<sequence>MFENVTVFIITLTHKNNTYAVLISKLNTLDLFQKVYKLELNAIFPKLSYLW</sequence>
<comment type="caution">
    <text evidence="1">The sequence shown here is derived from an EMBL/GenBank/DDBJ whole genome shotgun (WGS) entry which is preliminary data.</text>
</comment>
<protein>
    <submittedName>
        <fullName evidence="1">Uncharacterized protein</fullName>
    </submittedName>
</protein>
<accession>T0FS25</accession>
<dbReference type="AlphaFoldDB" id="T0FS25"/>
<organism evidence="1 2">
    <name type="scientific">Leptospira noguchii serovar Panama str. CZ214</name>
    <dbReference type="NCBI Taxonomy" id="1001595"/>
    <lineage>
        <taxon>Bacteria</taxon>
        <taxon>Pseudomonadati</taxon>
        <taxon>Spirochaetota</taxon>
        <taxon>Spirochaetia</taxon>
        <taxon>Leptospirales</taxon>
        <taxon>Leptospiraceae</taxon>
        <taxon>Leptospira</taxon>
    </lineage>
</organism>
<reference evidence="1 2" key="1">
    <citation type="submission" date="2013-05" db="EMBL/GenBank/DDBJ databases">
        <authorList>
            <person name="Harkins D.M."/>
            <person name="Durkin A.S."/>
            <person name="Brinkac L.M."/>
            <person name="Haft D.H."/>
            <person name="Selengut J.D."/>
            <person name="Sanka R."/>
            <person name="DePew J."/>
            <person name="Purushe J."/>
            <person name="Hartskeerl R.A."/>
            <person name="Ahmed A."/>
            <person name="van der Linden H."/>
            <person name="Goris M.G.A."/>
            <person name="Vinetz J.M."/>
            <person name="Sutton G.G."/>
            <person name="Nierman W.C."/>
            <person name="Fouts D.E."/>
        </authorList>
    </citation>
    <scope>NUCLEOTIDE SEQUENCE [LARGE SCALE GENOMIC DNA]</scope>
    <source>
        <strain evidence="1 2">CZ214</strain>
    </source>
</reference>